<evidence type="ECO:0000313" key="2">
    <source>
        <dbReference type="Proteomes" id="UP000177614"/>
    </source>
</evidence>
<protein>
    <submittedName>
        <fullName evidence="1">Uncharacterized protein</fullName>
    </submittedName>
</protein>
<comment type="caution">
    <text evidence="1">The sequence shown here is derived from an EMBL/GenBank/DDBJ whole genome shotgun (WGS) entry which is preliminary data.</text>
</comment>
<reference evidence="1 2" key="1">
    <citation type="journal article" date="2016" name="Nat. Commun.">
        <title>Thousands of microbial genomes shed light on interconnected biogeochemical processes in an aquifer system.</title>
        <authorList>
            <person name="Anantharaman K."/>
            <person name="Brown C.T."/>
            <person name="Hug L.A."/>
            <person name="Sharon I."/>
            <person name="Castelle C.J."/>
            <person name="Probst A.J."/>
            <person name="Thomas B.C."/>
            <person name="Singh A."/>
            <person name="Wilkins M.J."/>
            <person name="Karaoz U."/>
            <person name="Brodie E.L."/>
            <person name="Williams K.H."/>
            <person name="Hubbard S.S."/>
            <person name="Banfield J.F."/>
        </authorList>
    </citation>
    <scope>NUCLEOTIDE SEQUENCE [LARGE SCALE GENOMIC DNA]</scope>
</reference>
<dbReference type="EMBL" id="MEWR01000018">
    <property type="protein sequence ID" value="OGC81812.1"/>
    <property type="molecule type" value="Genomic_DNA"/>
</dbReference>
<dbReference type="Proteomes" id="UP000177614">
    <property type="component" value="Unassembled WGS sequence"/>
</dbReference>
<sequence>MDSLENRHNALQDFADYIRAETQRVRSLDLAKEPLDTQRIVHRFSLAEYKDAAQELNGNQRLSADFIERKITSIREDIYRFKGKVPAGVKCIVALIPCNQNGTLYTVEELNNGKQIEIFFVDPASGLTIYGDTFAAMLPQEVHDKCSFIIEYKTDSSPFLTPEEWTAFETQLRQAYSNLRSLLGIAKITN</sequence>
<accession>A0A1F4XJC8</accession>
<gene>
    <name evidence="1" type="ORF">A2V81_01755</name>
</gene>
<dbReference type="STRING" id="1817814.A2V81_01755"/>
<dbReference type="AlphaFoldDB" id="A0A1F4XJC8"/>
<proteinExistence type="predicted"/>
<name>A0A1F4XJC8_9BACT</name>
<evidence type="ECO:0000313" key="1">
    <source>
        <dbReference type="EMBL" id="OGC81812.1"/>
    </source>
</evidence>
<organism evidence="1 2">
    <name type="scientific">Candidatus Abawacabacteria bacterium RBG_16_42_10</name>
    <dbReference type="NCBI Taxonomy" id="1817814"/>
    <lineage>
        <taxon>Bacteria</taxon>
        <taxon>Candidatus Abawacaibacteriota</taxon>
    </lineage>
</organism>